<gene>
    <name evidence="2" type="ORF">NLI96_g2677</name>
</gene>
<evidence type="ECO:0000313" key="2">
    <source>
        <dbReference type="EMBL" id="KAJ3488664.1"/>
    </source>
</evidence>
<organism evidence="2 3">
    <name type="scientific">Meripilus lineatus</name>
    <dbReference type="NCBI Taxonomy" id="2056292"/>
    <lineage>
        <taxon>Eukaryota</taxon>
        <taxon>Fungi</taxon>
        <taxon>Dikarya</taxon>
        <taxon>Basidiomycota</taxon>
        <taxon>Agaricomycotina</taxon>
        <taxon>Agaricomycetes</taxon>
        <taxon>Polyporales</taxon>
        <taxon>Meripilaceae</taxon>
        <taxon>Meripilus</taxon>
    </lineage>
</organism>
<keyword evidence="3" id="KW-1185">Reference proteome</keyword>
<dbReference type="SUPFAM" id="SSF56112">
    <property type="entry name" value="Protein kinase-like (PK-like)"/>
    <property type="match status" value="1"/>
</dbReference>
<reference evidence="2" key="1">
    <citation type="submission" date="2022-07" db="EMBL/GenBank/DDBJ databases">
        <title>Genome Sequence of Physisporinus lineatus.</title>
        <authorList>
            <person name="Buettner E."/>
        </authorList>
    </citation>
    <scope>NUCLEOTIDE SEQUENCE</scope>
    <source>
        <strain evidence="2">VT162</strain>
    </source>
</reference>
<feature type="region of interest" description="Disordered" evidence="1">
    <location>
        <begin position="205"/>
        <end position="225"/>
    </location>
</feature>
<sequence>MSHFPLSFRDWCSGKGASLGFIWTRLLGRLWQIRGDVSYKSGTLGSRLPPTPQQQLIGMARRLGPWQPPRVEYLSQLISRGNQAIIRLLRDIAIRLACCHERGFPYGKLQMTSITLQDGRASLVDMGPPHAPIVHPDGPMGYMAPELLGPDDEESNPKATCETDMYAFGSLCFEVFDASRIAIVVLKVILDLFRPAALRKSLDVENHDKSHGWGAPSTTKRKCEHPTGSVVLHSYVLELRSIDTTKR</sequence>
<evidence type="ECO:0000256" key="1">
    <source>
        <dbReference type="SAM" id="MobiDB-lite"/>
    </source>
</evidence>
<comment type="caution">
    <text evidence="2">The sequence shown here is derived from an EMBL/GenBank/DDBJ whole genome shotgun (WGS) entry which is preliminary data.</text>
</comment>
<dbReference type="Gene3D" id="1.10.510.10">
    <property type="entry name" value="Transferase(Phosphotransferase) domain 1"/>
    <property type="match status" value="1"/>
</dbReference>
<dbReference type="InterPro" id="IPR011009">
    <property type="entry name" value="Kinase-like_dom_sf"/>
</dbReference>
<dbReference type="EMBL" id="JANAWD010000062">
    <property type="protein sequence ID" value="KAJ3488664.1"/>
    <property type="molecule type" value="Genomic_DNA"/>
</dbReference>
<accession>A0AAD5V8E2</accession>
<name>A0AAD5V8E2_9APHY</name>
<dbReference type="Proteomes" id="UP001212997">
    <property type="component" value="Unassembled WGS sequence"/>
</dbReference>
<dbReference type="AlphaFoldDB" id="A0AAD5V8E2"/>
<evidence type="ECO:0000313" key="3">
    <source>
        <dbReference type="Proteomes" id="UP001212997"/>
    </source>
</evidence>
<proteinExistence type="predicted"/>
<evidence type="ECO:0008006" key="4">
    <source>
        <dbReference type="Google" id="ProtNLM"/>
    </source>
</evidence>
<protein>
    <recommendedName>
        <fullName evidence="4">Protein kinase domain-containing protein</fullName>
    </recommendedName>
</protein>